<evidence type="ECO:0000256" key="5">
    <source>
        <dbReference type="ARBA" id="ARBA00023004"/>
    </source>
</evidence>
<dbReference type="SUPFAM" id="SSF56228">
    <property type="entry name" value="Aldehyde ferredoxin oxidoreductase, N-terminal domain"/>
    <property type="match status" value="1"/>
</dbReference>
<keyword evidence="3" id="KW-0004">4Fe-4S</keyword>
<dbReference type="SUPFAM" id="SSF48310">
    <property type="entry name" value="Aldehyde ferredoxin oxidoreductase, C-terminal domains"/>
    <property type="match status" value="1"/>
</dbReference>
<dbReference type="InterPro" id="IPR001203">
    <property type="entry name" value="OxRdtase_Ald_Fedxn_C"/>
</dbReference>
<dbReference type="GO" id="GO:0016625">
    <property type="term" value="F:oxidoreductase activity, acting on the aldehyde or oxo group of donors, iron-sulfur protein as acceptor"/>
    <property type="evidence" value="ECO:0007669"/>
    <property type="project" value="InterPro"/>
</dbReference>
<evidence type="ECO:0000313" key="8">
    <source>
        <dbReference type="EMBL" id="GAI16925.1"/>
    </source>
</evidence>
<dbReference type="AlphaFoldDB" id="X1MQG7"/>
<gene>
    <name evidence="8" type="ORF">S06H3_16498</name>
</gene>
<organism evidence="8">
    <name type="scientific">marine sediment metagenome</name>
    <dbReference type="NCBI Taxonomy" id="412755"/>
    <lineage>
        <taxon>unclassified sequences</taxon>
        <taxon>metagenomes</taxon>
        <taxon>ecological metagenomes</taxon>
    </lineage>
</organism>
<evidence type="ECO:0000256" key="2">
    <source>
        <dbReference type="ARBA" id="ARBA00011032"/>
    </source>
</evidence>
<keyword evidence="5" id="KW-0408">Iron</keyword>
<evidence type="ECO:0000256" key="3">
    <source>
        <dbReference type="ARBA" id="ARBA00022485"/>
    </source>
</evidence>
<dbReference type="InterPro" id="IPR036021">
    <property type="entry name" value="Tungsten_al_ferr_oxy-like_C"/>
</dbReference>
<protein>
    <recommendedName>
        <fullName evidence="7">Aldehyde ferredoxin oxidoreductase N-terminal domain-containing protein</fullName>
    </recommendedName>
</protein>
<comment type="caution">
    <text evidence="8">The sequence shown here is derived from an EMBL/GenBank/DDBJ whole genome shotgun (WGS) entry which is preliminary data.</text>
</comment>
<dbReference type="InterPro" id="IPR013984">
    <property type="entry name" value="Ald_Fedxn_OxRdtase_dom2"/>
</dbReference>
<evidence type="ECO:0000256" key="4">
    <source>
        <dbReference type="ARBA" id="ARBA00022723"/>
    </source>
</evidence>
<dbReference type="PANTHER" id="PTHR30038:SF5">
    <property type="entry name" value="ALDEHYDE FERREDOXIN OXIDOREDUCTASE"/>
    <property type="match status" value="1"/>
</dbReference>
<dbReference type="Gene3D" id="3.60.9.10">
    <property type="entry name" value="Aldehyde ferredoxin oxidoreductase, N-terminal domain"/>
    <property type="match status" value="1"/>
</dbReference>
<keyword evidence="4" id="KW-0479">Metal-binding</keyword>
<reference evidence="8" key="1">
    <citation type="journal article" date="2014" name="Front. Microbiol.">
        <title>High frequency of phylogenetically diverse reductive dehalogenase-homologous genes in deep subseafloor sedimentary metagenomes.</title>
        <authorList>
            <person name="Kawai M."/>
            <person name="Futagami T."/>
            <person name="Toyoda A."/>
            <person name="Takaki Y."/>
            <person name="Nishi S."/>
            <person name="Hori S."/>
            <person name="Arai W."/>
            <person name="Tsubouchi T."/>
            <person name="Morono Y."/>
            <person name="Uchiyama I."/>
            <person name="Ito T."/>
            <person name="Fujiyama A."/>
            <person name="Inagaki F."/>
            <person name="Takami H."/>
        </authorList>
    </citation>
    <scope>NUCLEOTIDE SEQUENCE</scope>
    <source>
        <strain evidence="8">Expedition CK06-06</strain>
    </source>
</reference>
<feature type="domain" description="Aldehyde ferredoxin oxidoreductase N-terminal" evidence="7">
    <location>
        <begin position="3"/>
        <end position="186"/>
    </location>
</feature>
<evidence type="ECO:0000256" key="6">
    <source>
        <dbReference type="ARBA" id="ARBA00023014"/>
    </source>
</evidence>
<dbReference type="GO" id="GO:0051539">
    <property type="term" value="F:4 iron, 4 sulfur cluster binding"/>
    <property type="evidence" value="ECO:0007669"/>
    <property type="project" value="UniProtKB-KW"/>
</dbReference>
<accession>X1MQG7</accession>
<evidence type="ECO:0000259" key="7">
    <source>
        <dbReference type="SMART" id="SM00790"/>
    </source>
</evidence>
<sequence>VPFIEKYIGGRGFGAKLVWDNLKQHDFKIDPLGQENLLVVAPGPLTGAYLPSSGKNSFVAISPATGLYGDSSMGGYFGVELRQAGIDVLSVTGRAPELSILFIDNSEMTILPMPELKGTTCLEAEGIIKERLDTYAVHVATIGVAGENMVKFACVNSDWGRNAGRTGIGAIMGSKNLKAIVVRGHKDLPIYDIEGLMVEASKAYKYMEEHKYFKLWQQEGLMNVIEYANEKGILPAYNFKDSVFAKHDQINGATMLAHYKIGDSACFLCPMCCGNICLVKNGKYTGTVLKRFLASSFSLGS</sequence>
<proteinExistence type="inferred from homology"/>
<comment type="similarity">
    <text evidence="2">Belongs to the AOR/FOR family.</text>
</comment>
<dbReference type="InterPro" id="IPR036503">
    <property type="entry name" value="Ald_Fedxn_OxRdtase_N_sf"/>
</dbReference>
<dbReference type="SMART" id="SM00790">
    <property type="entry name" value="AFOR_N"/>
    <property type="match status" value="1"/>
</dbReference>
<evidence type="ECO:0000256" key="1">
    <source>
        <dbReference type="ARBA" id="ARBA00001966"/>
    </source>
</evidence>
<dbReference type="GO" id="GO:0009055">
    <property type="term" value="F:electron transfer activity"/>
    <property type="evidence" value="ECO:0007669"/>
    <property type="project" value="InterPro"/>
</dbReference>
<dbReference type="PANTHER" id="PTHR30038">
    <property type="entry name" value="ALDEHYDE FERREDOXIN OXIDOREDUCTASE"/>
    <property type="match status" value="1"/>
</dbReference>
<feature type="non-terminal residue" evidence="8">
    <location>
        <position position="1"/>
    </location>
</feature>
<dbReference type="EMBL" id="BARV01008165">
    <property type="protein sequence ID" value="GAI16925.1"/>
    <property type="molecule type" value="Genomic_DNA"/>
</dbReference>
<comment type="cofactor">
    <cofactor evidence="1">
        <name>[4Fe-4S] cluster</name>
        <dbReference type="ChEBI" id="CHEBI:49883"/>
    </cofactor>
</comment>
<keyword evidence="6" id="KW-0411">Iron-sulfur</keyword>
<dbReference type="Pfam" id="PF02730">
    <property type="entry name" value="AFOR_N"/>
    <property type="match status" value="1"/>
</dbReference>
<dbReference type="GO" id="GO:0046872">
    <property type="term" value="F:metal ion binding"/>
    <property type="evidence" value="ECO:0007669"/>
    <property type="project" value="UniProtKB-KW"/>
</dbReference>
<dbReference type="InterPro" id="IPR051919">
    <property type="entry name" value="W-dependent_AOR"/>
</dbReference>
<dbReference type="InterPro" id="IPR013983">
    <property type="entry name" value="Ald_Fedxn_OxRdtase_N"/>
</dbReference>
<dbReference type="Gene3D" id="1.10.569.10">
    <property type="entry name" value="Aldehyde Ferredoxin Oxidoreductase Protein, subunit A, domain 2"/>
    <property type="match status" value="1"/>
</dbReference>
<name>X1MQG7_9ZZZZ</name>
<dbReference type="Pfam" id="PF01314">
    <property type="entry name" value="AFOR_C"/>
    <property type="match status" value="1"/>
</dbReference>